<evidence type="ECO:0008006" key="3">
    <source>
        <dbReference type="Google" id="ProtNLM"/>
    </source>
</evidence>
<reference evidence="2" key="1">
    <citation type="submission" date="2018-05" db="EMBL/GenBank/DDBJ databases">
        <title>Pedobacter paludis sp. nov., isolated from wetland soil.</title>
        <authorList>
            <person name="Zhang Y."/>
        </authorList>
    </citation>
    <scope>NUCLEOTIDE SEQUENCE [LARGE SCALE GENOMIC DNA]</scope>
    <source>
        <strain evidence="2">R-8</strain>
    </source>
</reference>
<organism evidence="1 2">
    <name type="scientific">Pedobacter paludis</name>
    <dbReference type="NCBI Taxonomy" id="2203212"/>
    <lineage>
        <taxon>Bacteria</taxon>
        <taxon>Pseudomonadati</taxon>
        <taxon>Bacteroidota</taxon>
        <taxon>Sphingobacteriia</taxon>
        <taxon>Sphingobacteriales</taxon>
        <taxon>Sphingobacteriaceae</taxon>
        <taxon>Pedobacter</taxon>
    </lineage>
</organism>
<dbReference type="OrthoDB" id="1098070at2"/>
<proteinExistence type="predicted"/>
<dbReference type="Proteomes" id="UP000245391">
    <property type="component" value="Unassembled WGS sequence"/>
</dbReference>
<dbReference type="RefSeq" id="WP_109929110.1">
    <property type="nucleotide sequence ID" value="NZ_QGNY01000002.1"/>
</dbReference>
<sequence>MSYDVVFTVESEETFDLISAQLLEKFGLDTLIKFQNLTSSSVQKIGANPFLYQIIEENNQIRKCLVHKNCSIFFQVNGSKILIICFWDNRQDPIFK</sequence>
<name>A0A317F5Y6_9SPHI</name>
<dbReference type="AlphaFoldDB" id="A0A317F5Y6"/>
<comment type="caution">
    <text evidence="1">The sequence shown here is derived from an EMBL/GenBank/DDBJ whole genome shotgun (WGS) entry which is preliminary data.</text>
</comment>
<dbReference type="InterPro" id="IPR035093">
    <property type="entry name" value="RelE/ParE_toxin_dom_sf"/>
</dbReference>
<evidence type="ECO:0000313" key="2">
    <source>
        <dbReference type="Proteomes" id="UP000245391"/>
    </source>
</evidence>
<keyword evidence="2" id="KW-1185">Reference proteome</keyword>
<protein>
    <recommendedName>
        <fullName evidence="3">Type II toxin-antitoxin system RelE/ParE family toxin</fullName>
    </recommendedName>
</protein>
<accession>A0A317F5Y6</accession>
<dbReference type="EMBL" id="QGNY01000002">
    <property type="protein sequence ID" value="PWS32948.1"/>
    <property type="molecule type" value="Genomic_DNA"/>
</dbReference>
<gene>
    <name evidence="1" type="ORF">DF947_07735</name>
</gene>
<dbReference type="Gene3D" id="3.30.2310.20">
    <property type="entry name" value="RelE-like"/>
    <property type="match status" value="1"/>
</dbReference>
<evidence type="ECO:0000313" key="1">
    <source>
        <dbReference type="EMBL" id="PWS32948.1"/>
    </source>
</evidence>